<dbReference type="SMART" id="SM00100">
    <property type="entry name" value="cNMP"/>
    <property type="match status" value="3"/>
</dbReference>
<dbReference type="PROSITE" id="PS50042">
    <property type="entry name" value="CNMP_BINDING_3"/>
    <property type="match status" value="2"/>
</dbReference>
<dbReference type="InterPro" id="IPR000595">
    <property type="entry name" value="cNMP-bd_dom"/>
</dbReference>
<dbReference type="Pfam" id="PF00069">
    <property type="entry name" value="Pkinase"/>
    <property type="match status" value="1"/>
</dbReference>
<evidence type="ECO:0000256" key="19">
    <source>
        <dbReference type="ARBA" id="ARBA00047462"/>
    </source>
</evidence>
<keyword evidence="15" id="KW-0142">cGMP-binding</keyword>
<reference evidence="23" key="2">
    <citation type="submission" date="2005-09" db="EMBL/GenBank/DDBJ databases">
        <title>Identification of a multigene family encoding cGMP-dependent protein kinases in Paramecium tetraurelia cells.</title>
        <authorList>
            <person name="Kissmehl R."/>
            <person name="Krueger T."/>
            <person name="Treptau T."/>
            <person name="Froissard M."/>
            <person name="Plattner H."/>
        </authorList>
    </citation>
    <scope>NUCLEOTIDE SEQUENCE</scope>
</reference>
<feature type="domain" description="AGC-kinase C-terminal" evidence="22">
    <location>
        <begin position="742"/>
        <end position="810"/>
    </location>
</feature>
<dbReference type="GO" id="GO:0004692">
    <property type="term" value="F:cGMP-dependent protein kinase activity"/>
    <property type="evidence" value="ECO:0007669"/>
    <property type="project" value="UniProtKB-EC"/>
</dbReference>
<evidence type="ECO:0000259" key="22">
    <source>
        <dbReference type="PROSITE" id="PS51285"/>
    </source>
</evidence>
<evidence type="ECO:0000256" key="11">
    <source>
        <dbReference type="ARBA" id="ARBA00022741"/>
    </source>
</evidence>
<evidence type="ECO:0000256" key="8">
    <source>
        <dbReference type="ARBA" id="ARBA00022535"/>
    </source>
</evidence>
<dbReference type="SMART" id="SM00220">
    <property type="entry name" value="S_TKc"/>
    <property type="match status" value="1"/>
</dbReference>
<evidence type="ECO:0000259" key="20">
    <source>
        <dbReference type="PROSITE" id="PS50011"/>
    </source>
</evidence>
<dbReference type="Gene3D" id="1.10.510.10">
    <property type="entry name" value="Transferase(Phosphotransferase) domain 1"/>
    <property type="match status" value="1"/>
</dbReference>
<evidence type="ECO:0000256" key="3">
    <source>
        <dbReference type="ARBA" id="ARBA00004496"/>
    </source>
</evidence>
<protein>
    <recommendedName>
        <fullName evidence="17">cGMP-dependent protein kinase</fullName>
        <ecNumber evidence="5">2.7.11.12</ecNumber>
    </recommendedName>
</protein>
<dbReference type="PANTHER" id="PTHR24353:SF37">
    <property type="entry name" value="CAMP-DEPENDENT PROTEIN KINASE CATALYTIC SUBUNIT PRKX"/>
    <property type="match status" value="1"/>
</dbReference>
<evidence type="ECO:0000256" key="2">
    <source>
        <dbReference type="ARBA" id="ARBA00004308"/>
    </source>
</evidence>
<dbReference type="PRINTS" id="PR00103">
    <property type="entry name" value="CAMPKINASE"/>
</dbReference>
<keyword evidence="12 23" id="KW-0418">Kinase</keyword>
<dbReference type="InterPro" id="IPR011009">
    <property type="entry name" value="Kinase-like_dom_sf"/>
</dbReference>
<comment type="catalytic activity">
    <reaction evidence="18">
        <text>L-threonyl-[protein] + ATP = O-phospho-L-threonyl-[protein] + ADP + H(+)</text>
        <dbReference type="Rhea" id="RHEA:46608"/>
        <dbReference type="Rhea" id="RHEA-COMP:11060"/>
        <dbReference type="Rhea" id="RHEA-COMP:11605"/>
        <dbReference type="ChEBI" id="CHEBI:15378"/>
        <dbReference type="ChEBI" id="CHEBI:30013"/>
        <dbReference type="ChEBI" id="CHEBI:30616"/>
        <dbReference type="ChEBI" id="CHEBI:61977"/>
        <dbReference type="ChEBI" id="CHEBI:456216"/>
        <dbReference type="EC" id="2.7.11.12"/>
    </reaction>
</comment>
<dbReference type="Pfam" id="PF00027">
    <property type="entry name" value="cNMP_binding"/>
    <property type="match status" value="2"/>
</dbReference>
<evidence type="ECO:0000256" key="1">
    <source>
        <dbReference type="ARBA" id="ARBA00001946"/>
    </source>
</evidence>
<dbReference type="GO" id="GO:0005524">
    <property type="term" value="F:ATP binding"/>
    <property type="evidence" value="ECO:0007669"/>
    <property type="project" value="UniProtKB-KW"/>
</dbReference>
<dbReference type="GO" id="GO:0046872">
    <property type="term" value="F:metal ion binding"/>
    <property type="evidence" value="ECO:0007669"/>
    <property type="project" value="UniProtKB-KW"/>
</dbReference>
<keyword evidence="13" id="KW-0067">ATP-binding</keyword>
<dbReference type="PROSITE" id="PS00888">
    <property type="entry name" value="CNMP_BINDING_1"/>
    <property type="match status" value="1"/>
</dbReference>
<keyword evidence="11" id="KW-0547">Nucleotide-binding</keyword>
<dbReference type="PROSITE" id="PS51285">
    <property type="entry name" value="AGC_KINASE_CTER"/>
    <property type="match status" value="1"/>
</dbReference>
<dbReference type="InterPro" id="IPR014710">
    <property type="entry name" value="RmlC-like_jellyroll"/>
</dbReference>
<dbReference type="Gene3D" id="2.60.120.10">
    <property type="entry name" value="Jelly Rolls"/>
    <property type="match status" value="3"/>
</dbReference>
<dbReference type="EMBL" id="CR855954">
    <property type="protein sequence ID" value="CAH69659.1"/>
    <property type="molecule type" value="Genomic_DNA"/>
</dbReference>
<evidence type="ECO:0000256" key="15">
    <source>
        <dbReference type="ARBA" id="ARBA00022992"/>
    </source>
</evidence>
<feature type="domain" description="Cyclic nucleotide-binding" evidence="21">
    <location>
        <begin position="230"/>
        <end position="329"/>
    </location>
</feature>
<evidence type="ECO:0000256" key="9">
    <source>
        <dbReference type="ARBA" id="ARBA00022679"/>
    </source>
</evidence>
<dbReference type="FunFam" id="2.60.120.10:FF:000123">
    <property type="entry name" value="cGMP-dependent protein kinase 14-1"/>
    <property type="match status" value="1"/>
</dbReference>
<dbReference type="InterPro" id="IPR018490">
    <property type="entry name" value="cNMP-bd_dom_sf"/>
</dbReference>
<dbReference type="CDD" id="cd00038">
    <property type="entry name" value="CAP_ED"/>
    <property type="match status" value="2"/>
</dbReference>
<dbReference type="FunFam" id="2.60.120.10:FF:000068">
    <property type="entry name" value="cGMP-dependent protein kinase"/>
    <property type="match status" value="1"/>
</dbReference>
<feature type="domain" description="Protein kinase" evidence="20">
    <location>
        <begin position="482"/>
        <end position="741"/>
    </location>
</feature>
<dbReference type="InterPro" id="IPR035014">
    <property type="entry name" value="STKc_cGK"/>
</dbReference>
<keyword evidence="14" id="KW-0460">Magnesium</keyword>
<dbReference type="CDD" id="cd05572">
    <property type="entry name" value="STKc_cGK"/>
    <property type="match status" value="1"/>
</dbReference>
<dbReference type="EC" id="2.7.11.12" evidence="5"/>
<evidence type="ECO:0000256" key="17">
    <source>
        <dbReference type="ARBA" id="ARBA00024113"/>
    </source>
</evidence>
<dbReference type="FunFam" id="2.60.120.10:FF:000089">
    <property type="entry name" value="cGMP-dependent protein kinase 5-1"/>
    <property type="match status" value="1"/>
</dbReference>
<evidence type="ECO:0000256" key="13">
    <source>
        <dbReference type="ARBA" id="ARBA00022840"/>
    </source>
</evidence>
<keyword evidence="10" id="KW-0479">Metal-binding</keyword>
<name>Q3SEM6_PARTE</name>
<dbReference type="AlphaFoldDB" id="Q3SEM6"/>
<dbReference type="InterPro" id="IPR018488">
    <property type="entry name" value="cNMP-bd_CS"/>
</dbReference>
<evidence type="ECO:0000256" key="18">
    <source>
        <dbReference type="ARBA" id="ARBA00047298"/>
    </source>
</evidence>
<keyword evidence="8" id="KW-0140">cGMP</keyword>
<accession>Q3SEM6</accession>
<evidence type="ECO:0000256" key="16">
    <source>
        <dbReference type="ARBA" id="ARBA00023136"/>
    </source>
</evidence>
<comment type="subcellular location">
    <subcellularLocation>
        <location evidence="3">Cytoplasm</location>
    </subcellularLocation>
    <subcellularLocation>
        <location evidence="2">Endomembrane system</location>
    </subcellularLocation>
</comment>
<gene>
    <name evidence="23" type="primary">pkg14-1</name>
</gene>
<comment type="cofactor">
    <cofactor evidence="1">
        <name>Mg(2+)</name>
        <dbReference type="ChEBI" id="CHEBI:18420"/>
    </cofactor>
</comment>
<dbReference type="PROSITE" id="PS00108">
    <property type="entry name" value="PROTEIN_KINASE_ST"/>
    <property type="match status" value="1"/>
</dbReference>
<dbReference type="PROSITE" id="PS50011">
    <property type="entry name" value="PROTEIN_KINASE_DOM"/>
    <property type="match status" value="1"/>
</dbReference>
<comment type="similarity">
    <text evidence="4">Belongs to the protein kinase superfamily. AGC Ser/Thr protein kinase family. cGMP subfamily.</text>
</comment>
<proteinExistence type="inferred from homology"/>
<keyword evidence="7" id="KW-0723">Serine/threonine-protein kinase</keyword>
<evidence type="ECO:0000259" key="21">
    <source>
        <dbReference type="PROSITE" id="PS50042"/>
    </source>
</evidence>
<keyword evidence="16" id="KW-0472">Membrane</keyword>
<dbReference type="Gene3D" id="3.30.200.20">
    <property type="entry name" value="Phosphorylase Kinase, domain 1"/>
    <property type="match status" value="1"/>
</dbReference>
<evidence type="ECO:0000256" key="6">
    <source>
        <dbReference type="ARBA" id="ARBA00022490"/>
    </source>
</evidence>
<dbReference type="InterPro" id="IPR000719">
    <property type="entry name" value="Prot_kinase_dom"/>
</dbReference>
<dbReference type="GO" id="GO:0012505">
    <property type="term" value="C:endomembrane system"/>
    <property type="evidence" value="ECO:0007669"/>
    <property type="project" value="UniProtKB-SubCell"/>
</dbReference>
<feature type="domain" description="Cyclic nucleotide-binding" evidence="21">
    <location>
        <begin position="112"/>
        <end position="227"/>
    </location>
</feature>
<evidence type="ECO:0000256" key="7">
    <source>
        <dbReference type="ARBA" id="ARBA00022527"/>
    </source>
</evidence>
<evidence type="ECO:0000256" key="14">
    <source>
        <dbReference type="ARBA" id="ARBA00022842"/>
    </source>
</evidence>
<dbReference type="SUPFAM" id="SSF56112">
    <property type="entry name" value="Protein kinase-like (PK-like)"/>
    <property type="match status" value="1"/>
</dbReference>
<comment type="catalytic activity">
    <reaction evidence="19">
        <text>L-seryl-[protein] + ATP = O-phospho-L-seryl-[protein] + ADP + H(+)</text>
        <dbReference type="Rhea" id="RHEA:17989"/>
        <dbReference type="Rhea" id="RHEA-COMP:9863"/>
        <dbReference type="Rhea" id="RHEA-COMP:11604"/>
        <dbReference type="ChEBI" id="CHEBI:15378"/>
        <dbReference type="ChEBI" id="CHEBI:29999"/>
        <dbReference type="ChEBI" id="CHEBI:30616"/>
        <dbReference type="ChEBI" id="CHEBI:83421"/>
        <dbReference type="ChEBI" id="CHEBI:456216"/>
        <dbReference type="EC" id="2.7.11.12"/>
    </reaction>
</comment>
<keyword evidence="6" id="KW-0963">Cytoplasm</keyword>
<evidence type="ECO:0000256" key="5">
    <source>
        <dbReference type="ARBA" id="ARBA00012428"/>
    </source>
</evidence>
<dbReference type="InterPro" id="IPR008271">
    <property type="entry name" value="Ser/Thr_kinase_AS"/>
</dbReference>
<dbReference type="SUPFAM" id="SSF51206">
    <property type="entry name" value="cAMP-binding domain-like"/>
    <property type="match status" value="3"/>
</dbReference>
<evidence type="ECO:0000256" key="10">
    <source>
        <dbReference type="ARBA" id="ARBA00022723"/>
    </source>
</evidence>
<keyword evidence="9" id="KW-0808">Transferase</keyword>
<dbReference type="PANTHER" id="PTHR24353">
    <property type="entry name" value="CYCLIC NUCLEOTIDE-DEPENDENT PROTEIN KINASE"/>
    <property type="match status" value="1"/>
</dbReference>
<dbReference type="GO" id="GO:0005737">
    <property type="term" value="C:cytoplasm"/>
    <property type="evidence" value="ECO:0007669"/>
    <property type="project" value="UniProtKB-SubCell"/>
</dbReference>
<evidence type="ECO:0000256" key="12">
    <source>
        <dbReference type="ARBA" id="ARBA00022777"/>
    </source>
</evidence>
<reference evidence="23" key="1">
    <citation type="submission" date="2004-11" db="EMBL/GenBank/DDBJ databases">
        <authorList>
            <person name="Genoscope"/>
        </authorList>
    </citation>
    <scope>NUCLEOTIDE SEQUENCE</scope>
</reference>
<sequence>MGCGTSANSETVDTDSRKDIDDLMGKKIPKFQFLIQPQYTTQGVQQSEMSDGEDQKNDIQGDYHRQGKKAQKKFKGGDEQNVQIVENIIKLDKTIQKSDRQMIEKSFKSHFVFFNLTQQAIDYLIKNLVFCTQKRDQFIFQQGDQATSYFIVQKGQAEVIINQKQVKVISEGDYFGEIALLYNATRSASIKTITDCNFWMLDRGTFRKAVEDMMIKEYDENRKFINEVTFFSFMTPEQRDSIAHALITTKFEPGETIVNEGDQADSYYVIKSGTVGVFKGKKQINTMGPKDSFGEQALYEKSTRGASVRAESEVKCLALGRDNLTKILGDKVQLIIFNNIMRWSLEKSSILNQLTKLQQEKITLKAKIQNYKKGQVIFQKDTKCEQLVIVLEGTLQSDDDKIGKGNCFGDQFLSQNKKNDLLSSDYLMVTDGVLATISFIQMFKILGGDFETAIQKKFESHEVKIKNIANRADASHIRVEDLVFIKKLGSGQFGWVYLVKHKDIDSCYALKSVSKASIVEQSLERHVLQEKMVLELCNFPFVMQFVRTFKDEISVYFLVQYIRGMELFDVIREIGLLNKEQTQFYIGTMILCLEYLHSNGIVYRDLKPENIMVNSDGIMIMIDLGTAKQISKAKGQRTYTIIGTPHYMAPEIILGKGYSYHVDLWSVGICCYEFLCGGVPYAEDIEQDPYEIYEEIMNNQLKFPHFFRDRSAKRYIEQLLSKQPEARLGTSYAGLKAHAWFDDFDWDKLFSHQLQPPYIPPKERLIGDFEIDKKFQQGKLVVSEIKTEQQQQKIKYRKELAKDPNWDKSF</sequence>
<evidence type="ECO:0000313" key="23">
    <source>
        <dbReference type="EMBL" id="CAH69659.1"/>
    </source>
</evidence>
<evidence type="ECO:0000256" key="4">
    <source>
        <dbReference type="ARBA" id="ARBA00006352"/>
    </source>
</evidence>
<dbReference type="InterPro" id="IPR000961">
    <property type="entry name" value="AGC-kinase_C"/>
</dbReference>
<organism evidence="23">
    <name type="scientific">Paramecium tetraurelia</name>
    <dbReference type="NCBI Taxonomy" id="5888"/>
    <lineage>
        <taxon>Eukaryota</taxon>
        <taxon>Sar</taxon>
        <taxon>Alveolata</taxon>
        <taxon>Ciliophora</taxon>
        <taxon>Intramacronucleata</taxon>
        <taxon>Oligohymenophorea</taxon>
        <taxon>Peniculida</taxon>
        <taxon>Parameciidae</taxon>
        <taxon>Paramecium</taxon>
    </lineage>
</organism>
<dbReference type="PROSITE" id="PS00889">
    <property type="entry name" value="CNMP_BINDING_2"/>
    <property type="match status" value="1"/>
</dbReference>
<dbReference type="GO" id="GO:0030553">
    <property type="term" value="F:cGMP binding"/>
    <property type="evidence" value="ECO:0007669"/>
    <property type="project" value="UniProtKB-KW"/>
</dbReference>